<feature type="signal peptide" evidence="3">
    <location>
        <begin position="1"/>
        <end position="18"/>
    </location>
</feature>
<dbReference type="InterPro" id="IPR050780">
    <property type="entry name" value="Mucin_vWF_Thrombospondin_sf"/>
</dbReference>
<keyword evidence="3" id="KW-0732">Signal</keyword>
<evidence type="ECO:0000259" key="4">
    <source>
        <dbReference type="PROSITE" id="PS50041"/>
    </source>
</evidence>
<dbReference type="Gene3D" id="3.10.100.10">
    <property type="entry name" value="Mannose-Binding Protein A, subunit A"/>
    <property type="match status" value="1"/>
</dbReference>
<feature type="domain" description="C-type lectin" evidence="4">
    <location>
        <begin position="31"/>
        <end position="138"/>
    </location>
</feature>
<dbReference type="InterPro" id="IPR018378">
    <property type="entry name" value="C-type_lectin_CS"/>
</dbReference>
<accession>A0ABM0MVX3</accession>
<dbReference type="RefSeq" id="XP_006824164.1">
    <property type="nucleotide sequence ID" value="XM_006824101.1"/>
</dbReference>
<feature type="domain" description="VWFD" evidence="5">
    <location>
        <begin position="151"/>
        <end position="270"/>
    </location>
</feature>
<reference evidence="7" key="1">
    <citation type="submission" date="2025-08" db="UniProtKB">
        <authorList>
            <consortium name="RefSeq"/>
        </authorList>
    </citation>
    <scope>IDENTIFICATION</scope>
    <source>
        <tissue evidence="7">Testes</tissue>
    </source>
</reference>
<dbReference type="SMART" id="SM00034">
    <property type="entry name" value="CLECT"/>
    <property type="match status" value="1"/>
</dbReference>
<organism evidence="6 7">
    <name type="scientific">Saccoglossus kowalevskii</name>
    <name type="common">Acorn worm</name>
    <dbReference type="NCBI Taxonomy" id="10224"/>
    <lineage>
        <taxon>Eukaryota</taxon>
        <taxon>Metazoa</taxon>
        <taxon>Hemichordata</taxon>
        <taxon>Enteropneusta</taxon>
        <taxon>Harrimaniidae</taxon>
        <taxon>Saccoglossus</taxon>
    </lineage>
</organism>
<evidence type="ECO:0000256" key="2">
    <source>
        <dbReference type="ARBA" id="ARBA00023180"/>
    </source>
</evidence>
<dbReference type="PANTHER" id="PTHR11339">
    <property type="entry name" value="EXTRACELLULAR MATRIX GLYCOPROTEIN RELATED"/>
    <property type="match status" value="1"/>
</dbReference>
<sequence>MWKYILFYCATCIFVNHAAPSHSADNRSIEKRGAPYVVKSGQFDFYDAQRACIFAGGKLAEIRTPAEQAAAAALGFEGDLFIGVTDLNVEGVFEYVTGGGITYDNWEYMGSFPDIQDCAMMSKALNYGWMNGNCGQKLDGALCEGVPEPDPEPGVSGDPHMRTFDGRPYSFQGTCWYTLFKDCSSSSAFEVTTEFQPREDSTVEHLRTRTVSFNATVGGEFVVINGLDIEEIDINQNDDNDQEAAQLVIRGLVWVSLFTFQASPVSLEDC</sequence>
<evidence type="ECO:0000256" key="1">
    <source>
        <dbReference type="ARBA" id="ARBA00023157"/>
    </source>
</evidence>
<dbReference type="CDD" id="cd00037">
    <property type="entry name" value="CLECT"/>
    <property type="match status" value="1"/>
</dbReference>
<evidence type="ECO:0000313" key="6">
    <source>
        <dbReference type="Proteomes" id="UP000694865"/>
    </source>
</evidence>
<proteinExistence type="predicted"/>
<dbReference type="Pfam" id="PF00059">
    <property type="entry name" value="Lectin_C"/>
    <property type="match status" value="1"/>
</dbReference>
<dbReference type="Pfam" id="PF00094">
    <property type="entry name" value="VWD"/>
    <property type="match status" value="1"/>
</dbReference>
<dbReference type="InterPro" id="IPR001846">
    <property type="entry name" value="VWF_type-D"/>
</dbReference>
<evidence type="ECO:0000259" key="5">
    <source>
        <dbReference type="PROSITE" id="PS51233"/>
    </source>
</evidence>
<name>A0ABM0MVX3_SACKO</name>
<dbReference type="Proteomes" id="UP000694865">
    <property type="component" value="Unplaced"/>
</dbReference>
<evidence type="ECO:0000256" key="3">
    <source>
        <dbReference type="SAM" id="SignalP"/>
    </source>
</evidence>
<dbReference type="PROSITE" id="PS51233">
    <property type="entry name" value="VWFD"/>
    <property type="match status" value="1"/>
</dbReference>
<dbReference type="PROSITE" id="PS00615">
    <property type="entry name" value="C_TYPE_LECTIN_1"/>
    <property type="match status" value="1"/>
</dbReference>
<evidence type="ECO:0000313" key="7">
    <source>
        <dbReference type="RefSeq" id="XP_006824164.1"/>
    </source>
</evidence>
<keyword evidence="2" id="KW-0325">Glycoprotein</keyword>
<keyword evidence="1" id="KW-1015">Disulfide bond</keyword>
<dbReference type="PROSITE" id="PS50041">
    <property type="entry name" value="C_TYPE_LECTIN_2"/>
    <property type="match status" value="1"/>
</dbReference>
<dbReference type="InterPro" id="IPR001304">
    <property type="entry name" value="C-type_lectin-like"/>
</dbReference>
<dbReference type="PANTHER" id="PTHR11339:SF386">
    <property type="entry name" value="HEMOLECTIN, ISOFORM A"/>
    <property type="match status" value="1"/>
</dbReference>
<dbReference type="InterPro" id="IPR016187">
    <property type="entry name" value="CTDL_fold"/>
</dbReference>
<protein>
    <submittedName>
        <fullName evidence="7">Uncharacterized protein LOC102809625</fullName>
    </submittedName>
</protein>
<feature type="chain" id="PRO_5045470180" evidence="3">
    <location>
        <begin position="19"/>
        <end position="270"/>
    </location>
</feature>
<gene>
    <name evidence="7" type="primary">LOC102809625</name>
</gene>
<dbReference type="GeneID" id="102809625"/>
<dbReference type="SUPFAM" id="SSF56436">
    <property type="entry name" value="C-type lectin-like"/>
    <property type="match status" value="1"/>
</dbReference>
<keyword evidence="6" id="KW-1185">Reference proteome</keyword>
<dbReference type="InterPro" id="IPR016186">
    <property type="entry name" value="C-type_lectin-like/link_sf"/>
</dbReference>